<dbReference type="Gene3D" id="1.10.10.10">
    <property type="entry name" value="Winged helix-like DNA-binding domain superfamily/Winged helix DNA-binding domain"/>
    <property type="match status" value="1"/>
</dbReference>
<keyword evidence="1" id="KW-0805">Transcription regulation</keyword>
<keyword evidence="7" id="KW-1185">Reference proteome</keyword>
<dbReference type="PROSITE" id="PS51078">
    <property type="entry name" value="ICLR_ED"/>
    <property type="match status" value="1"/>
</dbReference>
<dbReference type="SMART" id="SM00346">
    <property type="entry name" value="HTH_ICLR"/>
    <property type="match status" value="1"/>
</dbReference>
<dbReference type="Gene3D" id="3.30.450.40">
    <property type="match status" value="1"/>
</dbReference>
<evidence type="ECO:0000313" key="7">
    <source>
        <dbReference type="Proteomes" id="UP000254326"/>
    </source>
</evidence>
<dbReference type="InterPro" id="IPR012794">
    <property type="entry name" value="PcaR_PcaU"/>
</dbReference>
<dbReference type="Pfam" id="PF01614">
    <property type="entry name" value="IclR_C"/>
    <property type="match status" value="1"/>
</dbReference>
<dbReference type="RefSeq" id="WP_115466789.1">
    <property type="nucleotide sequence ID" value="NZ_QKRA01000001.1"/>
</dbReference>
<dbReference type="InterPro" id="IPR005471">
    <property type="entry name" value="Tscrpt_reg_IclR_N"/>
</dbReference>
<dbReference type="AlphaFoldDB" id="A0A370UEI7"/>
<dbReference type="PANTHER" id="PTHR30136">
    <property type="entry name" value="HELIX-TURN-HELIX TRANSCRIPTIONAL REGULATOR, ICLR FAMILY"/>
    <property type="match status" value="1"/>
</dbReference>
<protein>
    <submittedName>
        <fullName evidence="6">IclR family transcriptional regulator</fullName>
    </submittedName>
</protein>
<evidence type="ECO:0000256" key="2">
    <source>
        <dbReference type="ARBA" id="ARBA00023125"/>
    </source>
</evidence>
<name>A0A370UEI7_9GAMM</name>
<gene>
    <name evidence="6" type="ORF">DN730_00780</name>
</gene>
<keyword evidence="2" id="KW-0238">DNA-binding</keyword>
<organism evidence="6 7">
    <name type="scientific">Marinomonas piezotolerans</name>
    <dbReference type="NCBI Taxonomy" id="2213058"/>
    <lineage>
        <taxon>Bacteria</taxon>
        <taxon>Pseudomonadati</taxon>
        <taxon>Pseudomonadota</taxon>
        <taxon>Gammaproteobacteria</taxon>
        <taxon>Oceanospirillales</taxon>
        <taxon>Oceanospirillaceae</taxon>
        <taxon>Marinomonas</taxon>
    </lineage>
</organism>
<comment type="caution">
    <text evidence="6">The sequence shown here is derived from an EMBL/GenBank/DDBJ whole genome shotgun (WGS) entry which is preliminary data.</text>
</comment>
<keyword evidence="3" id="KW-0804">Transcription</keyword>
<accession>A0A370UEI7</accession>
<evidence type="ECO:0000259" key="5">
    <source>
        <dbReference type="PROSITE" id="PS51078"/>
    </source>
</evidence>
<dbReference type="GO" id="GO:0045892">
    <property type="term" value="P:negative regulation of DNA-templated transcription"/>
    <property type="evidence" value="ECO:0007669"/>
    <property type="project" value="TreeGrafter"/>
</dbReference>
<evidence type="ECO:0000256" key="1">
    <source>
        <dbReference type="ARBA" id="ARBA00023015"/>
    </source>
</evidence>
<evidence type="ECO:0000313" key="6">
    <source>
        <dbReference type="EMBL" id="RDL46203.1"/>
    </source>
</evidence>
<dbReference type="EMBL" id="QKRA01000001">
    <property type="protein sequence ID" value="RDL46203.1"/>
    <property type="molecule type" value="Genomic_DNA"/>
</dbReference>
<dbReference type="OrthoDB" id="9807558at2"/>
<dbReference type="NCBIfam" id="TIGR02431">
    <property type="entry name" value="pcaR_pcaU"/>
    <property type="match status" value="1"/>
</dbReference>
<dbReference type="GO" id="GO:0003700">
    <property type="term" value="F:DNA-binding transcription factor activity"/>
    <property type="evidence" value="ECO:0007669"/>
    <property type="project" value="TreeGrafter"/>
</dbReference>
<dbReference type="GO" id="GO:0003677">
    <property type="term" value="F:DNA binding"/>
    <property type="evidence" value="ECO:0007669"/>
    <property type="project" value="UniProtKB-KW"/>
</dbReference>
<dbReference type="InterPro" id="IPR029016">
    <property type="entry name" value="GAF-like_dom_sf"/>
</dbReference>
<proteinExistence type="predicted"/>
<reference evidence="6 7" key="1">
    <citation type="submission" date="2018-06" db="EMBL/GenBank/DDBJ databases">
        <title>Marinomonas sp. YLB-05 draft genome sequence.</title>
        <authorList>
            <person name="Yu L."/>
            <person name="Tang X."/>
        </authorList>
    </citation>
    <scope>NUCLEOTIDE SEQUENCE [LARGE SCALE GENOMIC DNA]</scope>
    <source>
        <strain evidence="6 7">YLB-05</strain>
    </source>
</reference>
<feature type="domain" description="HTH iclR-type" evidence="4">
    <location>
        <begin position="21"/>
        <end position="81"/>
    </location>
</feature>
<dbReference type="GO" id="GO:0045893">
    <property type="term" value="P:positive regulation of DNA-templated transcription"/>
    <property type="evidence" value="ECO:0007669"/>
    <property type="project" value="InterPro"/>
</dbReference>
<feature type="domain" description="IclR-ED" evidence="5">
    <location>
        <begin position="82"/>
        <end position="266"/>
    </location>
</feature>
<dbReference type="InterPro" id="IPR050707">
    <property type="entry name" value="HTH_MetabolicPath_Reg"/>
</dbReference>
<dbReference type="SUPFAM" id="SSF46785">
    <property type="entry name" value="Winged helix' DNA-binding domain"/>
    <property type="match status" value="1"/>
</dbReference>
<dbReference type="PROSITE" id="PS51077">
    <property type="entry name" value="HTH_ICLR"/>
    <property type="match status" value="1"/>
</dbReference>
<sequence>MVMRKLGMSEEKLSPDHRDYVGALASGLDVIMSFDPQHKEMTLSEVAEQTGMDRAKARRFLLTLHALGYIKREGRKFMLTPKVLSLSYAYNVSNDHLKVVEHYLHDITARLGESSSLAVLDNQDIMYVVRSPAAHRLMSITLSAGTRLPAAYTSMGRMLVAKLPTDEQNEWLNNISLNAYTQHSITDKLVLEHELSRVNEQNYCVVDQELDLGLRSLAVPAFTFDGTLLGAINLSTNASRVSHQTLIEECLPVLQDAAEQIRLHTK</sequence>
<dbReference type="InterPro" id="IPR036390">
    <property type="entry name" value="WH_DNA-bd_sf"/>
</dbReference>
<dbReference type="Proteomes" id="UP000254326">
    <property type="component" value="Unassembled WGS sequence"/>
</dbReference>
<dbReference type="SUPFAM" id="SSF55781">
    <property type="entry name" value="GAF domain-like"/>
    <property type="match status" value="1"/>
</dbReference>
<dbReference type="InterPro" id="IPR014757">
    <property type="entry name" value="Tscrpt_reg_IclR_C"/>
</dbReference>
<dbReference type="InterPro" id="IPR036388">
    <property type="entry name" value="WH-like_DNA-bd_sf"/>
</dbReference>
<dbReference type="GO" id="GO:0046278">
    <property type="term" value="P:3,4-dihydroxybenzoate metabolic process"/>
    <property type="evidence" value="ECO:0007669"/>
    <property type="project" value="InterPro"/>
</dbReference>
<evidence type="ECO:0000259" key="4">
    <source>
        <dbReference type="PROSITE" id="PS51077"/>
    </source>
</evidence>
<dbReference type="Pfam" id="PF09339">
    <property type="entry name" value="HTH_IclR"/>
    <property type="match status" value="1"/>
</dbReference>
<evidence type="ECO:0000256" key="3">
    <source>
        <dbReference type="ARBA" id="ARBA00023163"/>
    </source>
</evidence>
<dbReference type="PANTHER" id="PTHR30136:SF34">
    <property type="entry name" value="TRANSCRIPTIONAL REGULATOR"/>
    <property type="match status" value="1"/>
</dbReference>